<name>A0A565AU83_9BRAS</name>
<keyword evidence="2" id="KW-1185">Reference proteome</keyword>
<dbReference type="AlphaFoldDB" id="A0A565AU83"/>
<reference evidence="1" key="1">
    <citation type="submission" date="2019-07" db="EMBL/GenBank/DDBJ databases">
        <authorList>
            <person name="Dittberner H."/>
        </authorList>
    </citation>
    <scope>NUCLEOTIDE SEQUENCE [LARGE SCALE GENOMIC DNA]</scope>
</reference>
<dbReference type="Proteomes" id="UP000489600">
    <property type="component" value="Unassembled WGS sequence"/>
</dbReference>
<proteinExistence type="predicted"/>
<protein>
    <submittedName>
        <fullName evidence="1">Uncharacterized protein</fullName>
    </submittedName>
</protein>
<organism evidence="1 2">
    <name type="scientific">Arabis nemorensis</name>
    <dbReference type="NCBI Taxonomy" id="586526"/>
    <lineage>
        <taxon>Eukaryota</taxon>
        <taxon>Viridiplantae</taxon>
        <taxon>Streptophyta</taxon>
        <taxon>Embryophyta</taxon>
        <taxon>Tracheophyta</taxon>
        <taxon>Spermatophyta</taxon>
        <taxon>Magnoliopsida</taxon>
        <taxon>eudicotyledons</taxon>
        <taxon>Gunneridae</taxon>
        <taxon>Pentapetalae</taxon>
        <taxon>rosids</taxon>
        <taxon>malvids</taxon>
        <taxon>Brassicales</taxon>
        <taxon>Brassicaceae</taxon>
        <taxon>Arabideae</taxon>
        <taxon>Arabis</taxon>
    </lineage>
</organism>
<evidence type="ECO:0000313" key="2">
    <source>
        <dbReference type="Proteomes" id="UP000489600"/>
    </source>
</evidence>
<gene>
    <name evidence="1" type="ORF">ANE_LOCUS2580</name>
</gene>
<accession>A0A565AU83</accession>
<comment type="caution">
    <text evidence="1">The sequence shown here is derived from an EMBL/GenBank/DDBJ whole genome shotgun (WGS) entry which is preliminary data.</text>
</comment>
<evidence type="ECO:0000313" key="1">
    <source>
        <dbReference type="EMBL" id="VVA92135.1"/>
    </source>
</evidence>
<sequence>MSSPYMVSLPMSLENKFRTTSLIRKREKPRGESRDLCSPVRVRGKDVIRDEKYRSDSERLVGSENCRLQVLVQSRSRKKECKDVSRELDKEFVSKVVRRVLFKAEVVKQMDSNTITTRTRYTKQMGDVAPTTKESGKWEIGSLTIGSPLLLIQTAEND</sequence>
<dbReference type="EMBL" id="CABITT030000001">
    <property type="protein sequence ID" value="VVA92135.1"/>
    <property type="molecule type" value="Genomic_DNA"/>
</dbReference>